<protein>
    <submittedName>
        <fullName evidence="2">Uncharacterized protein</fullName>
    </submittedName>
</protein>
<evidence type="ECO:0000256" key="1">
    <source>
        <dbReference type="SAM" id="MobiDB-lite"/>
    </source>
</evidence>
<name>A0ABP7YKA5_9ACTN</name>
<evidence type="ECO:0000313" key="3">
    <source>
        <dbReference type="Proteomes" id="UP001501845"/>
    </source>
</evidence>
<feature type="compositionally biased region" description="Basic and acidic residues" evidence="1">
    <location>
        <begin position="25"/>
        <end position="43"/>
    </location>
</feature>
<evidence type="ECO:0000313" key="2">
    <source>
        <dbReference type="EMBL" id="GAA4137401.1"/>
    </source>
</evidence>
<sequence>MAMVVGESATGDVGSQARTTTAVRSQERGRPISRVYAEDRRPGPEAGAGGPAFSHPESPVTVKDGAS</sequence>
<dbReference type="EMBL" id="BAABBU010000015">
    <property type="protein sequence ID" value="GAA4137401.1"/>
    <property type="molecule type" value="Genomic_DNA"/>
</dbReference>
<reference evidence="3" key="1">
    <citation type="journal article" date="2019" name="Int. J. Syst. Evol. Microbiol.">
        <title>The Global Catalogue of Microorganisms (GCM) 10K type strain sequencing project: providing services to taxonomists for standard genome sequencing and annotation.</title>
        <authorList>
            <consortium name="The Broad Institute Genomics Platform"/>
            <consortium name="The Broad Institute Genome Sequencing Center for Infectious Disease"/>
            <person name="Wu L."/>
            <person name="Ma J."/>
        </authorList>
    </citation>
    <scope>NUCLEOTIDE SEQUENCE [LARGE SCALE GENOMIC DNA]</scope>
    <source>
        <strain evidence="3">JCM 17589</strain>
    </source>
</reference>
<organism evidence="2 3">
    <name type="scientific">Streptomyces tunisiensis</name>
    <dbReference type="NCBI Taxonomy" id="948699"/>
    <lineage>
        <taxon>Bacteria</taxon>
        <taxon>Bacillati</taxon>
        <taxon>Actinomycetota</taxon>
        <taxon>Actinomycetes</taxon>
        <taxon>Kitasatosporales</taxon>
        <taxon>Streptomycetaceae</taxon>
        <taxon>Streptomyces</taxon>
    </lineage>
</organism>
<dbReference type="Proteomes" id="UP001501845">
    <property type="component" value="Unassembled WGS sequence"/>
</dbReference>
<accession>A0ABP7YKA5</accession>
<feature type="region of interest" description="Disordered" evidence="1">
    <location>
        <begin position="1"/>
        <end position="67"/>
    </location>
</feature>
<proteinExistence type="predicted"/>
<keyword evidence="3" id="KW-1185">Reference proteome</keyword>
<comment type="caution">
    <text evidence="2">The sequence shown here is derived from an EMBL/GenBank/DDBJ whole genome shotgun (WGS) entry which is preliminary data.</text>
</comment>
<gene>
    <name evidence="2" type="ORF">GCM10022285_33520</name>
</gene>